<dbReference type="GO" id="GO:0016740">
    <property type="term" value="F:transferase activity"/>
    <property type="evidence" value="ECO:0007669"/>
    <property type="project" value="UniProtKB-KW"/>
</dbReference>
<dbReference type="Pfam" id="PF02686">
    <property type="entry name" value="GatC"/>
    <property type="match status" value="1"/>
</dbReference>
<keyword evidence="1" id="KW-0436">Ligase</keyword>
<sequence length="95" mass="10612">MKISEDQVRHVAQLACVELEDVQLHEISESLSTILLYMDTLNEIDTSGVSPSSHIGKLETVFREDEVKASLAQDEALRNAPDRAGAFYRVPKILE</sequence>
<comment type="catalytic activity">
    <reaction evidence="1">
        <text>L-aspartyl-tRNA(Asn) + L-glutamine + ATP + H2O = L-asparaginyl-tRNA(Asn) + L-glutamate + ADP + phosphate + 2 H(+)</text>
        <dbReference type="Rhea" id="RHEA:14513"/>
        <dbReference type="Rhea" id="RHEA-COMP:9674"/>
        <dbReference type="Rhea" id="RHEA-COMP:9677"/>
        <dbReference type="ChEBI" id="CHEBI:15377"/>
        <dbReference type="ChEBI" id="CHEBI:15378"/>
        <dbReference type="ChEBI" id="CHEBI:29985"/>
        <dbReference type="ChEBI" id="CHEBI:30616"/>
        <dbReference type="ChEBI" id="CHEBI:43474"/>
        <dbReference type="ChEBI" id="CHEBI:58359"/>
        <dbReference type="ChEBI" id="CHEBI:78515"/>
        <dbReference type="ChEBI" id="CHEBI:78516"/>
        <dbReference type="ChEBI" id="CHEBI:456216"/>
    </reaction>
</comment>
<comment type="caution">
    <text evidence="2">The sequence shown here is derived from an EMBL/GenBank/DDBJ whole genome shotgun (WGS) entry which is preliminary data.</text>
</comment>
<dbReference type="EMBL" id="PDPS01000022">
    <property type="protein sequence ID" value="PID58576.1"/>
    <property type="molecule type" value="Genomic_DNA"/>
</dbReference>
<dbReference type="GO" id="GO:0050567">
    <property type="term" value="F:glutaminyl-tRNA synthase (glutamine-hydrolyzing) activity"/>
    <property type="evidence" value="ECO:0007669"/>
    <property type="project" value="UniProtKB-UniRule"/>
</dbReference>
<dbReference type="GO" id="GO:0006450">
    <property type="term" value="P:regulation of translational fidelity"/>
    <property type="evidence" value="ECO:0007669"/>
    <property type="project" value="InterPro"/>
</dbReference>
<dbReference type="NCBIfam" id="TIGR00135">
    <property type="entry name" value="gatC"/>
    <property type="match status" value="1"/>
</dbReference>
<dbReference type="PANTHER" id="PTHR15004">
    <property type="entry name" value="GLUTAMYL-TRNA(GLN) AMIDOTRANSFERASE SUBUNIT C, MITOCHONDRIAL"/>
    <property type="match status" value="1"/>
</dbReference>
<comment type="catalytic activity">
    <reaction evidence="1">
        <text>L-glutamyl-tRNA(Gln) + L-glutamine + ATP + H2O = L-glutaminyl-tRNA(Gln) + L-glutamate + ADP + phosphate + H(+)</text>
        <dbReference type="Rhea" id="RHEA:17521"/>
        <dbReference type="Rhea" id="RHEA-COMP:9681"/>
        <dbReference type="Rhea" id="RHEA-COMP:9684"/>
        <dbReference type="ChEBI" id="CHEBI:15377"/>
        <dbReference type="ChEBI" id="CHEBI:15378"/>
        <dbReference type="ChEBI" id="CHEBI:29985"/>
        <dbReference type="ChEBI" id="CHEBI:30616"/>
        <dbReference type="ChEBI" id="CHEBI:43474"/>
        <dbReference type="ChEBI" id="CHEBI:58359"/>
        <dbReference type="ChEBI" id="CHEBI:78520"/>
        <dbReference type="ChEBI" id="CHEBI:78521"/>
        <dbReference type="ChEBI" id="CHEBI:456216"/>
    </reaction>
</comment>
<dbReference type="Proteomes" id="UP000229740">
    <property type="component" value="Unassembled WGS sequence"/>
</dbReference>
<dbReference type="GO" id="GO:0006412">
    <property type="term" value="P:translation"/>
    <property type="evidence" value="ECO:0007669"/>
    <property type="project" value="UniProtKB-UniRule"/>
</dbReference>
<dbReference type="GO" id="GO:0070681">
    <property type="term" value="P:glutaminyl-tRNAGln biosynthesis via transamidation"/>
    <property type="evidence" value="ECO:0007669"/>
    <property type="project" value="TreeGrafter"/>
</dbReference>
<dbReference type="AlphaFoldDB" id="A0A2G6E8Z8"/>
<protein>
    <recommendedName>
        <fullName evidence="1">Aspartyl/glutamyl-tRNA(Asn/Gln) amidotransferase subunit C</fullName>
        <shortName evidence="1">Asp/Glu-ADT subunit C</shortName>
        <ecNumber evidence="1">6.3.5.-</ecNumber>
    </recommendedName>
</protein>
<evidence type="ECO:0000313" key="2">
    <source>
        <dbReference type="EMBL" id="PID58576.1"/>
    </source>
</evidence>
<accession>A0A2G6E8Z8</accession>
<dbReference type="GO" id="GO:0005524">
    <property type="term" value="F:ATP binding"/>
    <property type="evidence" value="ECO:0007669"/>
    <property type="project" value="UniProtKB-KW"/>
</dbReference>
<evidence type="ECO:0000256" key="1">
    <source>
        <dbReference type="HAMAP-Rule" id="MF_00122"/>
    </source>
</evidence>
<keyword evidence="1" id="KW-0067">ATP-binding</keyword>
<dbReference type="EC" id="6.3.5.-" evidence="1"/>
<dbReference type="InterPro" id="IPR036113">
    <property type="entry name" value="Asp/Glu-ADT_sf_sub_c"/>
</dbReference>
<evidence type="ECO:0000313" key="3">
    <source>
        <dbReference type="Proteomes" id="UP000229740"/>
    </source>
</evidence>
<keyword evidence="1" id="KW-0648">Protein biosynthesis</keyword>
<comment type="function">
    <text evidence="1">Allows the formation of correctly charged Asn-tRNA(Asn) or Gln-tRNA(Gln) through the transamidation of misacylated Asp-tRNA(Asn) or Glu-tRNA(Gln) in organisms which lack either or both of asparaginyl-tRNA or glutaminyl-tRNA synthetases. The reaction takes place in the presence of glutamine and ATP through an activated phospho-Asp-tRNA(Asn) or phospho-Glu-tRNA(Gln).</text>
</comment>
<proteinExistence type="inferred from homology"/>
<dbReference type="PANTHER" id="PTHR15004:SF0">
    <property type="entry name" value="GLUTAMYL-TRNA(GLN) AMIDOTRANSFERASE SUBUNIT C, MITOCHONDRIAL"/>
    <property type="match status" value="1"/>
</dbReference>
<dbReference type="SUPFAM" id="SSF141000">
    <property type="entry name" value="Glu-tRNAGln amidotransferase C subunit"/>
    <property type="match status" value="1"/>
</dbReference>
<keyword evidence="1" id="KW-0547">Nucleotide-binding</keyword>
<dbReference type="GO" id="GO:0050566">
    <property type="term" value="F:asparaginyl-tRNA synthase (glutamine-hydrolyzing) activity"/>
    <property type="evidence" value="ECO:0007669"/>
    <property type="project" value="RHEA"/>
</dbReference>
<dbReference type="HAMAP" id="MF_00122">
    <property type="entry name" value="GatC"/>
    <property type="match status" value="1"/>
</dbReference>
<reference evidence="2 3" key="1">
    <citation type="submission" date="2017-10" db="EMBL/GenBank/DDBJ databases">
        <title>Novel microbial diversity and functional potential in the marine mammal oral microbiome.</title>
        <authorList>
            <person name="Dudek N.K."/>
            <person name="Sun C.L."/>
            <person name="Burstein D."/>
            <person name="Kantor R.S."/>
            <person name="Aliaga Goltsman D.S."/>
            <person name="Bik E.M."/>
            <person name="Thomas B.C."/>
            <person name="Banfield J.F."/>
            <person name="Relman D.A."/>
        </authorList>
    </citation>
    <scope>NUCLEOTIDE SEQUENCE [LARGE SCALE GENOMIC DNA]</scope>
    <source>
        <strain evidence="2">DOLZORAL124_49_17</strain>
    </source>
</reference>
<comment type="similarity">
    <text evidence="1">Belongs to the GatC family.</text>
</comment>
<keyword evidence="2" id="KW-0808">Transferase</keyword>
<dbReference type="InterPro" id="IPR003837">
    <property type="entry name" value="GatC"/>
</dbReference>
<dbReference type="Gene3D" id="1.10.20.60">
    <property type="entry name" value="Glu-tRNAGln amidotransferase C subunit, N-terminal domain"/>
    <property type="match status" value="1"/>
</dbReference>
<organism evidence="2 3">
    <name type="scientific">candidate division KSB3 bacterium</name>
    <dbReference type="NCBI Taxonomy" id="2044937"/>
    <lineage>
        <taxon>Bacteria</taxon>
        <taxon>candidate division KSB3</taxon>
    </lineage>
</organism>
<gene>
    <name evidence="1" type="primary">gatC</name>
    <name evidence="2" type="ORF">CSB45_03260</name>
</gene>
<comment type="subunit">
    <text evidence="1">Heterotrimer of A, B and C subunits.</text>
</comment>
<name>A0A2G6E8Z8_9BACT</name>